<dbReference type="InterPro" id="IPR025032">
    <property type="entry name" value="DUF3949"/>
</dbReference>
<dbReference type="EMBL" id="RSFW01000002">
    <property type="protein sequence ID" value="RSD29483.1"/>
    <property type="molecule type" value="Genomic_DNA"/>
</dbReference>
<protein>
    <submittedName>
        <fullName evidence="2">DUF3949 domain-containing protein</fullName>
    </submittedName>
</protein>
<name>A0A3R9EDS9_9BACI</name>
<dbReference type="OrthoDB" id="2640510at2"/>
<gene>
    <name evidence="2" type="ORF">EJA10_01305</name>
</gene>
<dbReference type="AlphaFoldDB" id="A0A3R9EDS9"/>
<dbReference type="Pfam" id="PF13133">
    <property type="entry name" value="DUF3949"/>
    <property type="match status" value="1"/>
</dbReference>
<comment type="caution">
    <text evidence="2">The sequence shown here is derived from an EMBL/GenBank/DDBJ whole genome shotgun (WGS) entry which is preliminary data.</text>
</comment>
<accession>A0A3R9EDS9</accession>
<evidence type="ECO:0000313" key="3">
    <source>
        <dbReference type="Proteomes" id="UP000279911"/>
    </source>
</evidence>
<sequence>MLFAVPLIITTAIMTPIQYRYIKKMEELKKKKSMKQHELYENMPVQEEVLHMNLQSNPLFIPANILAGLIYKFRHR</sequence>
<keyword evidence="1" id="KW-0472">Membrane</keyword>
<organism evidence="2 3">
    <name type="scientific">Mesobacillus subterraneus</name>
    <dbReference type="NCBI Taxonomy" id="285983"/>
    <lineage>
        <taxon>Bacteria</taxon>
        <taxon>Bacillati</taxon>
        <taxon>Bacillota</taxon>
        <taxon>Bacilli</taxon>
        <taxon>Bacillales</taxon>
        <taxon>Bacillaceae</taxon>
        <taxon>Mesobacillus</taxon>
    </lineage>
</organism>
<dbReference type="Proteomes" id="UP000279911">
    <property type="component" value="Unassembled WGS sequence"/>
</dbReference>
<keyword evidence="1" id="KW-0812">Transmembrane</keyword>
<evidence type="ECO:0000313" key="2">
    <source>
        <dbReference type="EMBL" id="RSD29483.1"/>
    </source>
</evidence>
<evidence type="ECO:0000256" key="1">
    <source>
        <dbReference type="SAM" id="Phobius"/>
    </source>
</evidence>
<reference evidence="3" key="1">
    <citation type="submission" date="2018-12" db="EMBL/GenBank/DDBJ databases">
        <title>Bacillus chawlae sp. nov., Bacillus glennii sp. nov., and Bacillus saganii sp. nov. Isolated from the Vehicle Assembly Building at Kennedy Space Center where the Viking Spacecraft were Assembled.</title>
        <authorList>
            <person name="Seuylemezian A."/>
            <person name="Vaishampayan P."/>
        </authorList>
    </citation>
    <scope>NUCLEOTIDE SEQUENCE [LARGE SCALE GENOMIC DNA]</scope>
    <source>
        <strain evidence="3">DSM 13966</strain>
    </source>
</reference>
<proteinExistence type="predicted"/>
<feature type="transmembrane region" description="Helical" evidence="1">
    <location>
        <begin position="6"/>
        <end position="22"/>
    </location>
</feature>
<keyword evidence="1" id="KW-1133">Transmembrane helix</keyword>